<gene>
    <name evidence="10" type="ORF">BD410DRAFT_170244</name>
</gene>
<comment type="catalytic activity">
    <reaction evidence="7">
        <text>a sterol + UDP-alpha-D-glucose = a sterol 3-beta-D-glucoside + UDP + H(+)</text>
        <dbReference type="Rhea" id="RHEA:22724"/>
        <dbReference type="ChEBI" id="CHEBI:15378"/>
        <dbReference type="ChEBI" id="CHEBI:15889"/>
        <dbReference type="ChEBI" id="CHEBI:37424"/>
        <dbReference type="ChEBI" id="CHEBI:58223"/>
        <dbReference type="ChEBI" id="CHEBI:58885"/>
        <dbReference type="EC" id="2.4.1.173"/>
    </reaction>
    <physiologicalReaction direction="left-to-right" evidence="7">
        <dbReference type="Rhea" id="RHEA:22725"/>
    </physiologicalReaction>
</comment>
<evidence type="ECO:0000256" key="2">
    <source>
        <dbReference type="ARBA" id="ARBA00012650"/>
    </source>
</evidence>
<evidence type="ECO:0000256" key="5">
    <source>
        <dbReference type="ARBA" id="ARBA00029843"/>
    </source>
</evidence>
<reference evidence="10 11" key="1">
    <citation type="submission" date="2018-06" db="EMBL/GenBank/DDBJ databases">
        <title>A transcriptomic atlas of mushroom development highlights an independent origin of complex multicellularity.</title>
        <authorList>
            <consortium name="DOE Joint Genome Institute"/>
            <person name="Krizsan K."/>
            <person name="Almasi E."/>
            <person name="Merenyi Z."/>
            <person name="Sahu N."/>
            <person name="Viragh M."/>
            <person name="Koszo T."/>
            <person name="Mondo S."/>
            <person name="Kiss B."/>
            <person name="Balint B."/>
            <person name="Kues U."/>
            <person name="Barry K."/>
            <person name="Hegedus J.C."/>
            <person name="Henrissat B."/>
            <person name="Johnson J."/>
            <person name="Lipzen A."/>
            <person name="Ohm R."/>
            <person name="Nagy I."/>
            <person name="Pangilinan J."/>
            <person name="Yan J."/>
            <person name="Xiong Y."/>
            <person name="Grigoriev I.V."/>
            <person name="Hibbett D.S."/>
            <person name="Nagy L.G."/>
        </authorList>
    </citation>
    <scope>NUCLEOTIDE SEQUENCE [LARGE SCALE GENOMIC DNA]</scope>
    <source>
        <strain evidence="10 11">SZMC22713</strain>
    </source>
</reference>
<dbReference type="GO" id="GO:0016906">
    <property type="term" value="F:sterol 3-beta-glucosyltransferase activity"/>
    <property type="evidence" value="ECO:0007669"/>
    <property type="project" value="UniProtKB-EC"/>
</dbReference>
<dbReference type="InterPro" id="IPR001849">
    <property type="entry name" value="PH_domain"/>
</dbReference>
<dbReference type="AlphaFoldDB" id="A0A4Y7Q8J7"/>
<feature type="domain" description="PH" evidence="9">
    <location>
        <begin position="27"/>
        <end position="128"/>
    </location>
</feature>
<evidence type="ECO:0000256" key="7">
    <source>
        <dbReference type="ARBA" id="ARBA00049453"/>
    </source>
</evidence>
<dbReference type="GO" id="GO:0005975">
    <property type="term" value="P:carbohydrate metabolic process"/>
    <property type="evidence" value="ECO:0007669"/>
    <property type="project" value="InterPro"/>
</dbReference>
<dbReference type="Pfam" id="PF03033">
    <property type="entry name" value="Glyco_transf_28"/>
    <property type="match status" value="1"/>
</dbReference>
<dbReference type="SMART" id="SM00233">
    <property type="entry name" value="PH"/>
    <property type="match status" value="1"/>
</dbReference>
<dbReference type="SUPFAM" id="SSF50729">
    <property type="entry name" value="PH domain-like"/>
    <property type="match status" value="1"/>
</dbReference>
<dbReference type="InterPro" id="IPR010610">
    <property type="entry name" value="EryCIII-like_C"/>
</dbReference>
<dbReference type="EMBL" id="ML170171">
    <property type="protein sequence ID" value="TDL23150.1"/>
    <property type="molecule type" value="Genomic_DNA"/>
</dbReference>
<evidence type="ECO:0000256" key="8">
    <source>
        <dbReference type="SAM" id="MobiDB-lite"/>
    </source>
</evidence>
<evidence type="ECO:0000256" key="4">
    <source>
        <dbReference type="ARBA" id="ARBA00022679"/>
    </source>
</evidence>
<dbReference type="Gene3D" id="2.30.29.30">
    <property type="entry name" value="Pleckstrin-homology domain (PH domain)/Phosphotyrosine-binding domain (PTB)"/>
    <property type="match status" value="1"/>
</dbReference>
<dbReference type="CDD" id="cd03784">
    <property type="entry name" value="GT1_Gtf-like"/>
    <property type="match status" value="1"/>
</dbReference>
<protein>
    <recommendedName>
        <fullName evidence="2">sterol 3beta-glucosyltransferase</fullName>
        <ecNumber evidence="2">2.4.1.173</ecNumber>
    </recommendedName>
    <alternativeName>
        <fullName evidence="5">Autophagy-related protein 26</fullName>
    </alternativeName>
</protein>
<dbReference type="STRING" id="50990.A0A4Y7Q8J7"/>
<dbReference type="InterPro" id="IPR011993">
    <property type="entry name" value="PH-like_dom_sf"/>
</dbReference>
<dbReference type="SUPFAM" id="SSF53756">
    <property type="entry name" value="UDP-Glycosyltransferase/glycogen phosphorylase"/>
    <property type="match status" value="1"/>
</dbReference>
<dbReference type="OrthoDB" id="10261837at2759"/>
<dbReference type="InterPro" id="IPR004276">
    <property type="entry name" value="GlycoTrans_28_N"/>
</dbReference>
<evidence type="ECO:0000256" key="1">
    <source>
        <dbReference type="ARBA" id="ARBA00006962"/>
    </source>
</evidence>
<dbReference type="PROSITE" id="PS50003">
    <property type="entry name" value="PH_DOMAIN"/>
    <property type="match status" value="1"/>
</dbReference>
<evidence type="ECO:0000313" key="10">
    <source>
        <dbReference type="EMBL" id="TDL23150.1"/>
    </source>
</evidence>
<feature type="region of interest" description="Disordered" evidence="8">
    <location>
        <begin position="382"/>
        <end position="419"/>
    </location>
</feature>
<comment type="similarity">
    <text evidence="1">Belongs to the glycosyltransferase 28 family.</text>
</comment>
<sequence length="895" mass="99997">MVHLTTHRIAFHASLLSTRPDLLPEQQIIKKGPITLHRSGLHRKRKLWMELSHDMICSFASSKEEDRIKPLRSILLSSLAGVEPEDPQNPRIVRLKFKTSVGHKNMYATVDNEEAARDWRREIQGALFLYRHRRAAILSNKVDNELNGVRMSIPLSRIENIAGRCFMNISGIFAIQLSDLDNDDTSSSDSTDPASPESRDARTIELAIVQPDALWRNVQSLVDEAKANLERYPDKLVPRAIIDFGGLCFLEAERILSMSSGGEQDHSIKTKLGLGDEGEIWRMKARIVKCVCSSGWLVVSPRFVGFWSKSLTASDIVYRLPTSMVVSATPVQRKYSTSFGMKLVLEGRSDLLFTFPKAEERDEAVKRITAVVAVEHDRISGNSSLSSKIKDDSPDSSRPETPRSTSDVSSFQSSGLPSPTQILSSIEHTVDRARLRNFPQKVGIEMQSRLPKVVNLPQNSIPLLTPKHFVCLTIGSRGDVQPYIALGLGLMKDGHTVTIVTHEEYKEWVEGWGIRHRTAGGDPGALMKLSVEHKMFSPQFFKESLGNFRKWLDELLVDAWEQCKDADVLLESPSAMAGVHIAEALHIPYFRTFTMPWTKTTAFPHSFLSPPVESASFNVSSYILFDNVFWAATSGQVNRWRRHTLKLGNTDMGHLAQSKIPFIYNFSTAVVPKPMDWGDSIVISGYWFLDNPELKWTPPTTLLDWIAKARADGKAIVYIGFGSITVPDPAAMTRSIIKAVLKSDVRAIISKGWSARMAKSDEPEIELPPECYTLDKVPHDWLFPQIDAALHHGGAGTTGASLRAGIPTLIKPWFGDQFFWASRVQKLGAGLKVSSLRSSDLSHALTKATTNRIMKERAATVGQRIRMEDGVRVAIDAIYTYLPRAGRERTGKEKH</sequence>
<dbReference type="PANTHER" id="PTHR48050">
    <property type="entry name" value="STEROL 3-BETA-GLUCOSYLTRANSFERASE"/>
    <property type="match status" value="1"/>
</dbReference>
<evidence type="ECO:0000256" key="3">
    <source>
        <dbReference type="ARBA" id="ARBA00022676"/>
    </source>
</evidence>
<dbReference type="Gene3D" id="3.40.50.2000">
    <property type="entry name" value="Glycogen Phosphorylase B"/>
    <property type="match status" value="2"/>
</dbReference>
<dbReference type="Proteomes" id="UP000294933">
    <property type="component" value="Unassembled WGS sequence"/>
</dbReference>
<evidence type="ECO:0000259" key="9">
    <source>
        <dbReference type="PROSITE" id="PS50003"/>
    </source>
</evidence>
<keyword evidence="4 10" id="KW-0808">Transferase</keyword>
<name>A0A4Y7Q8J7_9AGAM</name>
<evidence type="ECO:0000313" key="11">
    <source>
        <dbReference type="Proteomes" id="UP000294933"/>
    </source>
</evidence>
<keyword evidence="3" id="KW-0328">Glycosyltransferase</keyword>
<feature type="region of interest" description="Disordered" evidence="8">
    <location>
        <begin position="183"/>
        <end position="202"/>
    </location>
</feature>
<keyword evidence="11" id="KW-1185">Reference proteome</keyword>
<dbReference type="PANTHER" id="PTHR48050:SF26">
    <property type="entry name" value="STEROL 3-BETA-GLUCOSYLTRANSFERASE"/>
    <property type="match status" value="1"/>
</dbReference>
<dbReference type="Pfam" id="PF06722">
    <property type="entry name" value="EryCIII-like_C"/>
    <property type="match status" value="1"/>
</dbReference>
<evidence type="ECO:0000256" key="6">
    <source>
        <dbReference type="ARBA" id="ARBA00047886"/>
    </source>
</evidence>
<dbReference type="FunFam" id="3.40.50.2000:FF:000009">
    <property type="entry name" value="Sterol 3-beta-glucosyltransferase UGT80A2"/>
    <property type="match status" value="1"/>
</dbReference>
<dbReference type="EC" id="2.4.1.173" evidence="2"/>
<comment type="catalytic activity">
    <reaction evidence="6">
        <text>ergosterol + UDP-alpha-D-glucose = ergosteryl 3-beta-D-glucoside + UDP + H(+)</text>
        <dbReference type="Rhea" id="RHEA:61836"/>
        <dbReference type="ChEBI" id="CHEBI:15378"/>
        <dbReference type="ChEBI" id="CHEBI:16933"/>
        <dbReference type="ChEBI" id="CHEBI:52973"/>
        <dbReference type="ChEBI" id="CHEBI:58223"/>
        <dbReference type="ChEBI" id="CHEBI:58885"/>
    </reaction>
    <physiologicalReaction direction="left-to-right" evidence="6">
        <dbReference type="Rhea" id="RHEA:61837"/>
    </physiologicalReaction>
</comment>
<dbReference type="GO" id="GO:0016125">
    <property type="term" value="P:sterol metabolic process"/>
    <property type="evidence" value="ECO:0007669"/>
    <property type="project" value="TreeGrafter"/>
</dbReference>
<dbReference type="FunFam" id="3.40.50.2000:FF:000029">
    <property type="entry name" value="Sterol 3-beta-glucosyltransferase"/>
    <property type="match status" value="1"/>
</dbReference>
<dbReference type="InterPro" id="IPR002213">
    <property type="entry name" value="UDP_glucos_trans"/>
</dbReference>
<dbReference type="VEuPathDB" id="FungiDB:BD410DRAFT_170244"/>
<accession>A0A4Y7Q8J7</accession>
<organism evidence="10 11">
    <name type="scientific">Rickenella mellea</name>
    <dbReference type="NCBI Taxonomy" id="50990"/>
    <lineage>
        <taxon>Eukaryota</taxon>
        <taxon>Fungi</taxon>
        <taxon>Dikarya</taxon>
        <taxon>Basidiomycota</taxon>
        <taxon>Agaricomycotina</taxon>
        <taxon>Agaricomycetes</taxon>
        <taxon>Hymenochaetales</taxon>
        <taxon>Rickenellaceae</taxon>
        <taxon>Rickenella</taxon>
    </lineage>
</organism>
<dbReference type="InterPro" id="IPR050426">
    <property type="entry name" value="Glycosyltransferase_28"/>
</dbReference>
<feature type="compositionally biased region" description="Polar residues" evidence="8">
    <location>
        <begin position="402"/>
        <end position="419"/>
    </location>
</feature>
<feature type="compositionally biased region" description="Basic and acidic residues" evidence="8">
    <location>
        <begin position="388"/>
        <end position="401"/>
    </location>
</feature>
<proteinExistence type="inferred from homology"/>